<dbReference type="InterPro" id="IPR041489">
    <property type="entry name" value="PDZ_6"/>
</dbReference>
<evidence type="ECO:0000313" key="13">
    <source>
        <dbReference type="EMBL" id="PMP69455.1"/>
    </source>
</evidence>
<gene>
    <name evidence="13" type="primary">rseP</name>
    <name evidence="13" type="ORF">C0186_06700</name>
</gene>
<dbReference type="SUPFAM" id="SSF50156">
    <property type="entry name" value="PDZ domain-like"/>
    <property type="match status" value="1"/>
</dbReference>
<accession>A0A2J6WGI1</accession>
<dbReference type="PANTHER" id="PTHR42837">
    <property type="entry name" value="REGULATOR OF SIGMA-E PROTEASE RSEP"/>
    <property type="match status" value="1"/>
</dbReference>
<keyword evidence="7 11" id="KW-0862">Zinc</keyword>
<evidence type="ECO:0000256" key="9">
    <source>
        <dbReference type="ARBA" id="ARBA00023049"/>
    </source>
</evidence>
<evidence type="ECO:0000256" key="4">
    <source>
        <dbReference type="ARBA" id="ARBA00022670"/>
    </source>
</evidence>
<dbReference type="GO" id="GO:0004222">
    <property type="term" value="F:metalloendopeptidase activity"/>
    <property type="evidence" value="ECO:0007669"/>
    <property type="project" value="InterPro"/>
</dbReference>
<proteinExistence type="inferred from homology"/>
<feature type="transmembrane region" description="Helical" evidence="11">
    <location>
        <begin position="91"/>
        <end position="113"/>
    </location>
</feature>
<feature type="transmembrane region" description="Helical" evidence="11">
    <location>
        <begin position="6"/>
        <end position="25"/>
    </location>
</feature>
<dbReference type="EC" id="3.4.24.-" evidence="11"/>
<comment type="similarity">
    <text evidence="3 11">Belongs to the peptidase M50B family.</text>
</comment>
<dbReference type="CDD" id="cd23081">
    <property type="entry name" value="cpPDZ_EcRseP-like"/>
    <property type="match status" value="1"/>
</dbReference>
<dbReference type="InterPro" id="IPR008915">
    <property type="entry name" value="Peptidase_M50"/>
</dbReference>
<comment type="caution">
    <text evidence="13">The sequence shown here is derived from an EMBL/GenBank/DDBJ whole genome shotgun (WGS) entry which is preliminary data.</text>
</comment>
<evidence type="ECO:0000259" key="12">
    <source>
        <dbReference type="PROSITE" id="PS50106"/>
    </source>
</evidence>
<dbReference type="Proteomes" id="UP000242288">
    <property type="component" value="Unassembled WGS sequence"/>
</dbReference>
<dbReference type="AlphaFoldDB" id="A0A2J6WGI1"/>
<comment type="subcellular location">
    <subcellularLocation>
        <location evidence="2">Membrane</location>
        <topology evidence="2">Multi-pass membrane protein</topology>
    </subcellularLocation>
</comment>
<evidence type="ECO:0000256" key="6">
    <source>
        <dbReference type="ARBA" id="ARBA00022801"/>
    </source>
</evidence>
<dbReference type="InterPro" id="IPR004387">
    <property type="entry name" value="Pept_M50_Zn"/>
</dbReference>
<dbReference type="SMART" id="SM00228">
    <property type="entry name" value="PDZ"/>
    <property type="match status" value="1"/>
</dbReference>
<evidence type="ECO:0000256" key="3">
    <source>
        <dbReference type="ARBA" id="ARBA00007931"/>
    </source>
</evidence>
<keyword evidence="11" id="KW-0479">Metal-binding</keyword>
<evidence type="ECO:0000256" key="1">
    <source>
        <dbReference type="ARBA" id="ARBA00001947"/>
    </source>
</evidence>
<dbReference type="GO" id="GO:0016020">
    <property type="term" value="C:membrane"/>
    <property type="evidence" value="ECO:0007669"/>
    <property type="project" value="UniProtKB-SubCell"/>
</dbReference>
<keyword evidence="5 11" id="KW-0812">Transmembrane</keyword>
<evidence type="ECO:0000256" key="10">
    <source>
        <dbReference type="ARBA" id="ARBA00023136"/>
    </source>
</evidence>
<evidence type="ECO:0000256" key="11">
    <source>
        <dbReference type="RuleBase" id="RU362031"/>
    </source>
</evidence>
<dbReference type="EMBL" id="PNIO01000060">
    <property type="protein sequence ID" value="PMP69455.1"/>
    <property type="molecule type" value="Genomic_DNA"/>
</dbReference>
<evidence type="ECO:0000256" key="2">
    <source>
        <dbReference type="ARBA" id="ARBA00004141"/>
    </source>
</evidence>
<sequence>MNFIYAIILFGFLIFIHEFGHFLAAKISGVRVLKFSIGFGPKVIGKKIGETEYLLSAVPLGGYVKMYGEEPTDEVIDEMRSFKHQPVYKKIFIVFAGPFFNILGAVILFWIVFVHGVPVIKPVIGEVMKNSPAYMAGLKTGDKIVEIEGQKISNWFDMAQFIQQNPNKNLNFKIERNGEIIQLQITPQEKEVKNIFGEKVFVGQIGIKPDEKAVFIKKENPLSALKISIQRCYEIVELTYLTIVKIFQRVVSTEVIGGPILIFQAAGKTAEQGMVSFLSFAAIISINLGVLNLLPIPVLDGGHILFFLIEAVRRKPLSEKFIAVSQKIGIALLVALMMLAFYNDILRLLHPGKMFR</sequence>
<keyword evidence="4 13" id="KW-0645">Protease</keyword>
<feature type="domain" description="PDZ" evidence="12">
    <location>
        <begin position="116"/>
        <end position="189"/>
    </location>
</feature>
<keyword evidence="9 11" id="KW-0482">Metalloprotease</keyword>
<keyword evidence="6 11" id="KW-0378">Hydrolase</keyword>
<reference evidence="13 14" key="1">
    <citation type="submission" date="2018-01" db="EMBL/GenBank/DDBJ databases">
        <title>Metagenomic assembled genomes from two thermal pools in the Uzon Caldera, Kamchatka, Russia.</title>
        <authorList>
            <person name="Wilkins L."/>
            <person name="Ettinger C."/>
        </authorList>
    </citation>
    <scope>NUCLEOTIDE SEQUENCE [LARGE SCALE GENOMIC DNA]</scope>
    <source>
        <strain evidence="13">ZAV-04</strain>
    </source>
</reference>
<dbReference type="Pfam" id="PF17820">
    <property type="entry name" value="PDZ_6"/>
    <property type="match status" value="1"/>
</dbReference>
<keyword evidence="10 11" id="KW-0472">Membrane</keyword>
<evidence type="ECO:0000313" key="14">
    <source>
        <dbReference type="Proteomes" id="UP000242288"/>
    </source>
</evidence>
<dbReference type="GO" id="GO:0006508">
    <property type="term" value="P:proteolysis"/>
    <property type="evidence" value="ECO:0007669"/>
    <property type="project" value="UniProtKB-KW"/>
</dbReference>
<dbReference type="GO" id="GO:0046872">
    <property type="term" value="F:metal ion binding"/>
    <property type="evidence" value="ECO:0007669"/>
    <property type="project" value="UniProtKB-KW"/>
</dbReference>
<evidence type="ECO:0000256" key="5">
    <source>
        <dbReference type="ARBA" id="ARBA00022692"/>
    </source>
</evidence>
<feature type="transmembrane region" description="Helical" evidence="11">
    <location>
        <begin position="321"/>
        <end position="342"/>
    </location>
</feature>
<dbReference type="Gene3D" id="2.30.42.10">
    <property type="match status" value="1"/>
</dbReference>
<dbReference type="InterPro" id="IPR036034">
    <property type="entry name" value="PDZ_sf"/>
</dbReference>
<dbReference type="NCBIfam" id="TIGR00054">
    <property type="entry name" value="RIP metalloprotease RseP"/>
    <property type="match status" value="1"/>
</dbReference>
<keyword evidence="8 11" id="KW-1133">Transmembrane helix</keyword>
<dbReference type="CDD" id="cd06163">
    <property type="entry name" value="S2P-M50_PDZ_RseP-like"/>
    <property type="match status" value="1"/>
</dbReference>
<name>A0A2J6WGI1_9BACT</name>
<evidence type="ECO:0000256" key="7">
    <source>
        <dbReference type="ARBA" id="ARBA00022833"/>
    </source>
</evidence>
<dbReference type="InterPro" id="IPR001478">
    <property type="entry name" value="PDZ"/>
</dbReference>
<organism evidence="13 14">
    <name type="scientific">Thermodesulfovibrio aggregans</name>
    <dbReference type="NCBI Taxonomy" id="86166"/>
    <lineage>
        <taxon>Bacteria</taxon>
        <taxon>Pseudomonadati</taxon>
        <taxon>Nitrospirota</taxon>
        <taxon>Thermodesulfovibrionia</taxon>
        <taxon>Thermodesulfovibrionales</taxon>
        <taxon>Thermodesulfovibrionaceae</taxon>
        <taxon>Thermodesulfovibrio</taxon>
    </lineage>
</organism>
<protein>
    <recommendedName>
        <fullName evidence="11">Zinc metalloprotease</fullName>
        <ecNumber evidence="11">3.4.24.-</ecNumber>
    </recommendedName>
</protein>
<evidence type="ECO:0000256" key="8">
    <source>
        <dbReference type="ARBA" id="ARBA00022989"/>
    </source>
</evidence>
<comment type="cofactor">
    <cofactor evidence="1 11">
        <name>Zn(2+)</name>
        <dbReference type="ChEBI" id="CHEBI:29105"/>
    </cofactor>
</comment>
<dbReference type="PROSITE" id="PS50106">
    <property type="entry name" value="PDZ"/>
    <property type="match status" value="1"/>
</dbReference>
<dbReference type="PANTHER" id="PTHR42837:SF2">
    <property type="entry name" value="MEMBRANE METALLOPROTEASE ARASP2, CHLOROPLASTIC-RELATED"/>
    <property type="match status" value="1"/>
</dbReference>
<feature type="transmembrane region" description="Helical" evidence="11">
    <location>
        <begin position="277"/>
        <end position="309"/>
    </location>
</feature>
<dbReference type="Pfam" id="PF02163">
    <property type="entry name" value="Peptidase_M50"/>
    <property type="match status" value="1"/>
</dbReference>